<keyword evidence="4" id="KW-1185">Reference proteome</keyword>
<feature type="compositionally biased region" description="Low complexity" evidence="1">
    <location>
        <begin position="147"/>
        <end position="158"/>
    </location>
</feature>
<evidence type="ECO:0000313" key="3">
    <source>
        <dbReference type="EMBL" id="KAH0548384.1"/>
    </source>
</evidence>
<dbReference type="Proteomes" id="UP000750711">
    <property type="component" value="Unassembled WGS sequence"/>
</dbReference>
<dbReference type="AlphaFoldDB" id="A0A9P8L270"/>
<protein>
    <recommendedName>
        <fullName evidence="2">DUF7624 domain-containing protein</fullName>
    </recommendedName>
</protein>
<feature type="domain" description="DUF7624" evidence="2">
    <location>
        <begin position="520"/>
        <end position="646"/>
    </location>
</feature>
<dbReference type="EMBL" id="JAGHQM010002607">
    <property type="protein sequence ID" value="KAH0548384.1"/>
    <property type="molecule type" value="Genomic_DNA"/>
</dbReference>
<dbReference type="Pfam" id="PF24616">
    <property type="entry name" value="DUF7624"/>
    <property type="match status" value="1"/>
</dbReference>
<feature type="region of interest" description="Disordered" evidence="1">
    <location>
        <begin position="1"/>
        <end position="59"/>
    </location>
</feature>
<evidence type="ECO:0000259" key="2">
    <source>
        <dbReference type="Pfam" id="PF24616"/>
    </source>
</evidence>
<gene>
    <name evidence="3" type="ORF">GP486_007961</name>
</gene>
<feature type="compositionally biased region" description="Basic and acidic residues" evidence="1">
    <location>
        <begin position="167"/>
        <end position="185"/>
    </location>
</feature>
<name>A0A9P8L270_9PEZI</name>
<dbReference type="InterPro" id="IPR056041">
    <property type="entry name" value="DUF7624"/>
</dbReference>
<feature type="region of interest" description="Disordered" evidence="1">
    <location>
        <begin position="484"/>
        <end position="519"/>
    </location>
</feature>
<reference evidence="3" key="1">
    <citation type="submission" date="2021-03" db="EMBL/GenBank/DDBJ databases">
        <title>Comparative genomics and phylogenomic investigation of the class Geoglossomycetes provide insights into ecological specialization and systematics.</title>
        <authorList>
            <person name="Melie T."/>
            <person name="Pirro S."/>
            <person name="Miller A.N."/>
            <person name="Quandt A."/>
        </authorList>
    </citation>
    <scope>NUCLEOTIDE SEQUENCE</scope>
    <source>
        <strain evidence="3">CAQ_001_2017</strain>
    </source>
</reference>
<evidence type="ECO:0000313" key="4">
    <source>
        <dbReference type="Proteomes" id="UP000750711"/>
    </source>
</evidence>
<sequence length="646" mass="72248">MEDSSEDGFQNEDDYSESEPQQESPKHPESSSGGSVKSDMTVRSPHQVTGPSCSKFPGELTSVKVKLIDTANPSRSRSDSDEAPLSVIHAPPGFSDFNRWEEKSVTPTGASPLSSEILGREGTPTVTEQAQKIGGEPPQSPPPPTPISTSVSPSQSSPENATPRAQTRQEVEALQLDKESRRRVSRNLEDIPEALHMESEEMFDGDETLIKSKDEATGKSYDSTEELKVLGVALGECWTLCNTLSGLSSIHRERIFKVDSPPDTRSVQEQAFKCCWRLCMKLYENREEDTDTQVRPTLDLCRDFCQSLFEIRQRDDELADSVLRVSFELNNHLYNTHDRNLPEAFRERTLDFYITLCHRLMKQRSGLVGETDSLLRACWSLAEMLFSLRQNRRENREPDEELLGSAVQACWELCDLFREGWTQIRPDRGTPRASQTKFNASTAPVRQSNLPIVPENKGEPETPTTIFDDVAVSPDEAPAPNIIVLGTENNRPNPRWSSNSSTLSGYSQTSRTSSTATPHTVPEAIEDINMTRLKVLIVKAAMNCGFQRSQGQTLNTFVKSLSSNSFGSTSWQTSLLDNYKKMVLTDPALRAPAILPSRRASASEVGRAVIWKMRSGAHPFLRDLYRLVFGFHIEEAELRKNVMIQT</sequence>
<feature type="compositionally biased region" description="Polar residues" evidence="1">
    <location>
        <begin position="502"/>
        <end position="518"/>
    </location>
</feature>
<feature type="compositionally biased region" description="Acidic residues" evidence="1">
    <location>
        <begin position="1"/>
        <end position="17"/>
    </location>
</feature>
<organism evidence="3 4">
    <name type="scientific">Trichoglossum hirsutum</name>
    <dbReference type="NCBI Taxonomy" id="265104"/>
    <lineage>
        <taxon>Eukaryota</taxon>
        <taxon>Fungi</taxon>
        <taxon>Dikarya</taxon>
        <taxon>Ascomycota</taxon>
        <taxon>Pezizomycotina</taxon>
        <taxon>Geoglossomycetes</taxon>
        <taxon>Geoglossales</taxon>
        <taxon>Geoglossaceae</taxon>
        <taxon>Trichoglossum</taxon>
    </lineage>
</organism>
<accession>A0A9P8L270</accession>
<evidence type="ECO:0000256" key="1">
    <source>
        <dbReference type="SAM" id="MobiDB-lite"/>
    </source>
</evidence>
<feature type="compositionally biased region" description="Low complexity" evidence="1">
    <location>
        <begin position="489"/>
        <end position="501"/>
    </location>
</feature>
<proteinExistence type="predicted"/>
<feature type="region of interest" description="Disordered" evidence="1">
    <location>
        <begin position="71"/>
        <end position="185"/>
    </location>
</feature>
<feature type="compositionally biased region" description="Polar residues" evidence="1">
    <location>
        <begin position="105"/>
        <end position="114"/>
    </location>
</feature>
<comment type="caution">
    <text evidence="3">The sequence shown here is derived from an EMBL/GenBank/DDBJ whole genome shotgun (WGS) entry which is preliminary data.</text>
</comment>